<evidence type="ECO:0008006" key="2">
    <source>
        <dbReference type="Google" id="ProtNLM"/>
    </source>
</evidence>
<dbReference type="EMBL" id="VSSQ01112154">
    <property type="protein sequence ID" value="MPN49156.1"/>
    <property type="molecule type" value="Genomic_DNA"/>
</dbReference>
<evidence type="ECO:0000313" key="1">
    <source>
        <dbReference type="EMBL" id="MPN49156.1"/>
    </source>
</evidence>
<sequence>MMLFLIIVMLSVMTIVMGKNIYSNINEDRKNNYELRVGLSYIANKIRQSDKNDAVVIKDINGTPAVVIKEIYDDLNYETWIYYYDNSIYELLTDEGSTFNLSDGMKIIEVHSFDIFKINDGLYKFSISNNVNTEELVLSLYSQAN</sequence>
<proteinExistence type="predicted"/>
<comment type="caution">
    <text evidence="1">The sequence shown here is derived from an EMBL/GenBank/DDBJ whole genome shotgun (WGS) entry which is preliminary data.</text>
</comment>
<protein>
    <recommendedName>
        <fullName evidence="2">DUF4860 domain-containing protein</fullName>
    </recommendedName>
</protein>
<accession>A0A645IE08</accession>
<dbReference type="AlphaFoldDB" id="A0A645IE08"/>
<dbReference type="Pfam" id="PF16152">
    <property type="entry name" value="DUF4860"/>
    <property type="match status" value="1"/>
</dbReference>
<name>A0A645IE08_9ZZZZ</name>
<organism evidence="1">
    <name type="scientific">bioreactor metagenome</name>
    <dbReference type="NCBI Taxonomy" id="1076179"/>
    <lineage>
        <taxon>unclassified sequences</taxon>
        <taxon>metagenomes</taxon>
        <taxon>ecological metagenomes</taxon>
    </lineage>
</organism>
<dbReference type="InterPro" id="IPR032340">
    <property type="entry name" value="DUF4860"/>
</dbReference>
<gene>
    <name evidence="1" type="ORF">SDC9_196770</name>
</gene>
<reference evidence="1" key="1">
    <citation type="submission" date="2019-08" db="EMBL/GenBank/DDBJ databases">
        <authorList>
            <person name="Kucharzyk K."/>
            <person name="Murdoch R.W."/>
            <person name="Higgins S."/>
            <person name="Loffler F."/>
        </authorList>
    </citation>
    <scope>NUCLEOTIDE SEQUENCE</scope>
</reference>